<dbReference type="CDD" id="cd11033">
    <property type="entry name" value="CYP142-like"/>
    <property type="match status" value="1"/>
</dbReference>
<dbReference type="Proteomes" id="UP000516957">
    <property type="component" value="Unassembled WGS sequence"/>
</dbReference>
<comment type="caution">
    <text evidence="8">The sequence shown here is derived from an EMBL/GenBank/DDBJ whole genome shotgun (WGS) entry which is preliminary data.</text>
</comment>
<dbReference type="EMBL" id="JACCBE010000001">
    <property type="protein sequence ID" value="NYD57061.1"/>
    <property type="molecule type" value="Genomic_DNA"/>
</dbReference>
<keyword evidence="6 7" id="KW-0503">Monooxygenase</keyword>
<evidence type="ECO:0000256" key="1">
    <source>
        <dbReference type="ARBA" id="ARBA00010617"/>
    </source>
</evidence>
<name>A0A7Y9F0E3_9ACTN</name>
<keyword evidence="4 7" id="KW-0560">Oxidoreductase</keyword>
<sequence>MSTDRLADVDLTDASVWEQAAPHDWLDRLRAESPVHWHDESDGPGFWALTRHEDVHRVSTSPREFSSHAGGPLRLDPEPDALEQLRMVIIGMDPPDHRTFRAIVSKAFTPRTMARLEASLRAETVRVVGELRDARRCEFVTDVAARIPMWSISELMGVPPEDRQRLYELSHALIDDQDPEIAPTPDTALVASAEIFAYAAEMAVRERAHPSDNLTGALLQAEVDGRRLDDMEFTLFFLFLIVAGNETTRTATSQGLLALLQHPDQMQRLVADPGLVPSAVEEMLRWEPPIQHFRRTATEDLDLGGQAIARGDKVLMWYAASNRDPAVFADPHAFRIDRSPNPQQSFGIGEHFCLGANLARMSLRLLFTELLATVQNVHLEAQPRRLHSNLINGIKEMRIGYDVR</sequence>
<dbReference type="GO" id="GO:0036199">
    <property type="term" value="F:cholest-4-en-3-one 26-monooxygenase activity"/>
    <property type="evidence" value="ECO:0007669"/>
    <property type="project" value="UniProtKB-EC"/>
</dbReference>
<evidence type="ECO:0000313" key="8">
    <source>
        <dbReference type="EMBL" id="NYD57061.1"/>
    </source>
</evidence>
<evidence type="ECO:0000256" key="7">
    <source>
        <dbReference type="RuleBase" id="RU000461"/>
    </source>
</evidence>
<dbReference type="GO" id="GO:0005506">
    <property type="term" value="F:iron ion binding"/>
    <property type="evidence" value="ECO:0007669"/>
    <property type="project" value="InterPro"/>
</dbReference>
<dbReference type="PROSITE" id="PS00086">
    <property type="entry name" value="CYTOCHROME_P450"/>
    <property type="match status" value="1"/>
</dbReference>
<evidence type="ECO:0000256" key="3">
    <source>
        <dbReference type="ARBA" id="ARBA00022723"/>
    </source>
</evidence>
<dbReference type="GO" id="GO:0006707">
    <property type="term" value="P:cholesterol catabolic process"/>
    <property type="evidence" value="ECO:0007669"/>
    <property type="project" value="TreeGrafter"/>
</dbReference>
<dbReference type="RefSeq" id="WP_179614876.1">
    <property type="nucleotide sequence ID" value="NZ_CP059163.1"/>
</dbReference>
<dbReference type="PANTHER" id="PTHR46696:SF4">
    <property type="entry name" value="BIOTIN BIOSYNTHESIS CYTOCHROME P450"/>
    <property type="match status" value="1"/>
</dbReference>
<dbReference type="SUPFAM" id="SSF48264">
    <property type="entry name" value="Cytochrome P450"/>
    <property type="match status" value="1"/>
</dbReference>
<dbReference type="FunFam" id="1.10.630.10:FF:000018">
    <property type="entry name" value="Cytochrome P450 monooxygenase"/>
    <property type="match status" value="1"/>
</dbReference>
<evidence type="ECO:0000256" key="5">
    <source>
        <dbReference type="ARBA" id="ARBA00023004"/>
    </source>
</evidence>
<dbReference type="PRINTS" id="PR00385">
    <property type="entry name" value="P450"/>
</dbReference>
<dbReference type="GO" id="GO:0008395">
    <property type="term" value="F:steroid hydroxylase activity"/>
    <property type="evidence" value="ECO:0007669"/>
    <property type="project" value="TreeGrafter"/>
</dbReference>
<keyword evidence="2 7" id="KW-0349">Heme</keyword>
<dbReference type="InterPro" id="IPR002397">
    <property type="entry name" value="Cyt_P450_B"/>
</dbReference>
<dbReference type="InterPro" id="IPR017972">
    <property type="entry name" value="Cyt_P450_CS"/>
</dbReference>
<evidence type="ECO:0000256" key="4">
    <source>
        <dbReference type="ARBA" id="ARBA00023002"/>
    </source>
</evidence>
<accession>A0A7Y9F0E3</accession>
<dbReference type="Pfam" id="PF00067">
    <property type="entry name" value="p450"/>
    <property type="match status" value="1"/>
</dbReference>
<evidence type="ECO:0000256" key="6">
    <source>
        <dbReference type="ARBA" id="ARBA00023033"/>
    </source>
</evidence>
<reference evidence="8 9" key="1">
    <citation type="submission" date="2020-07" db="EMBL/GenBank/DDBJ databases">
        <title>Sequencing the genomes of 1000 actinobacteria strains.</title>
        <authorList>
            <person name="Klenk H.-P."/>
        </authorList>
    </citation>
    <scope>NUCLEOTIDE SEQUENCE [LARGE SCALE GENOMIC DNA]</scope>
    <source>
        <strain evidence="8 9">DSM 18965</strain>
    </source>
</reference>
<evidence type="ECO:0000256" key="2">
    <source>
        <dbReference type="ARBA" id="ARBA00022617"/>
    </source>
</evidence>
<organism evidence="8 9">
    <name type="scientific">Nocardioides marinisabuli</name>
    <dbReference type="NCBI Taxonomy" id="419476"/>
    <lineage>
        <taxon>Bacteria</taxon>
        <taxon>Bacillati</taxon>
        <taxon>Actinomycetota</taxon>
        <taxon>Actinomycetes</taxon>
        <taxon>Propionibacteriales</taxon>
        <taxon>Nocardioidaceae</taxon>
        <taxon>Nocardioides</taxon>
    </lineage>
</organism>
<gene>
    <name evidence="8" type="ORF">BKA08_001299</name>
</gene>
<dbReference type="PANTHER" id="PTHR46696">
    <property type="entry name" value="P450, PUTATIVE (EUROFUNG)-RELATED"/>
    <property type="match status" value="1"/>
</dbReference>
<proteinExistence type="inferred from homology"/>
<dbReference type="GO" id="GO:0020037">
    <property type="term" value="F:heme binding"/>
    <property type="evidence" value="ECO:0007669"/>
    <property type="project" value="InterPro"/>
</dbReference>
<dbReference type="InterPro" id="IPR036396">
    <property type="entry name" value="Cyt_P450_sf"/>
</dbReference>
<dbReference type="InterPro" id="IPR001128">
    <property type="entry name" value="Cyt_P450"/>
</dbReference>
<protein>
    <submittedName>
        <fullName evidence="8">Cholest-4-en-3-one 26-monooxygenase</fullName>
        <ecNumber evidence="8">1.14.15.29</ecNumber>
    </submittedName>
</protein>
<keyword evidence="9" id="KW-1185">Reference proteome</keyword>
<comment type="similarity">
    <text evidence="1 7">Belongs to the cytochrome P450 family.</text>
</comment>
<dbReference type="AlphaFoldDB" id="A0A7Y9F0E3"/>
<dbReference type="EC" id="1.14.15.29" evidence="8"/>
<dbReference type="Gene3D" id="1.10.630.10">
    <property type="entry name" value="Cytochrome P450"/>
    <property type="match status" value="1"/>
</dbReference>
<dbReference type="PRINTS" id="PR00359">
    <property type="entry name" value="BP450"/>
</dbReference>
<evidence type="ECO:0000313" key="9">
    <source>
        <dbReference type="Proteomes" id="UP000516957"/>
    </source>
</evidence>
<keyword evidence="3 7" id="KW-0479">Metal-binding</keyword>
<keyword evidence="5 7" id="KW-0408">Iron</keyword>